<dbReference type="AlphaFoldDB" id="A0AAW1GNW2"/>
<accession>A0AAW1GNW2</accession>
<evidence type="ECO:0000313" key="2">
    <source>
        <dbReference type="EMBL" id="KAK9665592.1"/>
    </source>
</evidence>
<protein>
    <recommendedName>
        <fullName evidence="1">Helitron helicase-like domain-containing protein</fullName>
    </recommendedName>
</protein>
<feature type="domain" description="Helitron helicase-like" evidence="1">
    <location>
        <begin position="215"/>
        <end position="376"/>
    </location>
</feature>
<reference evidence="2" key="1">
    <citation type="submission" date="2024-03" db="EMBL/GenBank/DDBJ databases">
        <title>WGS assembly of Saponaria officinalis var. Norfolk2.</title>
        <authorList>
            <person name="Jenkins J."/>
            <person name="Shu S."/>
            <person name="Grimwood J."/>
            <person name="Barry K."/>
            <person name="Goodstein D."/>
            <person name="Schmutz J."/>
            <person name="Leebens-Mack J."/>
            <person name="Osbourn A."/>
        </authorList>
    </citation>
    <scope>NUCLEOTIDE SEQUENCE [LARGE SCALE GENOMIC DNA]</scope>
    <source>
        <strain evidence="2">JIC</strain>
    </source>
</reference>
<dbReference type="InterPro" id="IPR025476">
    <property type="entry name" value="Helitron_helicase-like"/>
</dbReference>
<dbReference type="Proteomes" id="UP001443914">
    <property type="component" value="Unassembled WGS sequence"/>
</dbReference>
<evidence type="ECO:0000313" key="3">
    <source>
        <dbReference type="Proteomes" id="UP001443914"/>
    </source>
</evidence>
<dbReference type="EMBL" id="JBDFQZ010000014">
    <property type="protein sequence ID" value="KAK9665592.1"/>
    <property type="molecule type" value="Genomic_DNA"/>
</dbReference>
<sequence>MFSFTSMGGKIDQSVNQGRGTYTFRMGGQNAHLIGSLLPQNQCPPKFCQLYIYDTEDEIRNRKNDVSSNNSHNFNDSLISALQVMVDEHNPLAANFRMTRDRLGSVANGEVKLRLISSRQIDGRTYNLPTTSEVAALIVGDIDNTVDKRDIVIEEQGGRLQRISELHPSYLALQYPLLFPYGEDGFRLGIQHSSSTLTSSRISTKPHVKLTLREFFAFRIQDRKSEPSTILSAGRLFQQFCVDAYTMVESQRLSYIRFNQPKLRLEKYNNLANVVAIGNTNASFSGSRVIVPSTFPGGHSYMRENYQDTMAICRWNGYPDLFITFTCNPKWPEITRYIREKGLRPEDRPDILSRVFKIKLDELLKDFKHNHIFGRPKGDDKFPEAEDVDRIISVEIPDPKVDLVLYQAVKEFMIYGPCGHSNPKSPCMIGNQCSKHFPKRFNDRTTVDSEGYPIYRQRDNGITVEKNGVALDNGFVVPYSPKLLLKYRAHINVEWCNQSRSIKYLFKYINKGYDRVTVHASHIRQNDQNPNQVDEIQRYYDCRYISPCEAIWRIFGFDIHYRTPPVERLSFHLPDEQSVFFNDNDQLDDVVQRRNIDKTMFLAWMECNRKYPEARELTYNEFPTKFTWKQELRRWSPRQNGFSIGRIYHISPGCGERYYLRTLLNFVKGPKSFEDIRTINGVLYPSFKEACYTLGLLGDDKEYVDAIIEASFWGSGFYLRNLFATLLLSGSVSKPEILWEKTWHLLSDDILNRQ</sequence>
<dbReference type="PANTHER" id="PTHR45786">
    <property type="entry name" value="DNA BINDING PROTEIN-LIKE"/>
    <property type="match status" value="1"/>
</dbReference>
<keyword evidence="3" id="KW-1185">Reference proteome</keyword>
<dbReference type="Pfam" id="PF14214">
    <property type="entry name" value="Helitron_like_N"/>
    <property type="match status" value="1"/>
</dbReference>
<dbReference type="PANTHER" id="PTHR45786:SF66">
    <property type="entry name" value="HOOK MOTIF PROTEIN, PUTATIVE-RELATED"/>
    <property type="match status" value="1"/>
</dbReference>
<gene>
    <name evidence="2" type="ORF">RND81_14G122000</name>
</gene>
<proteinExistence type="predicted"/>
<comment type="caution">
    <text evidence="2">The sequence shown here is derived from an EMBL/GenBank/DDBJ whole genome shotgun (WGS) entry which is preliminary data.</text>
</comment>
<evidence type="ECO:0000259" key="1">
    <source>
        <dbReference type="Pfam" id="PF14214"/>
    </source>
</evidence>
<name>A0AAW1GNW2_SAPOF</name>
<organism evidence="2 3">
    <name type="scientific">Saponaria officinalis</name>
    <name type="common">Common soapwort</name>
    <name type="synonym">Lychnis saponaria</name>
    <dbReference type="NCBI Taxonomy" id="3572"/>
    <lineage>
        <taxon>Eukaryota</taxon>
        <taxon>Viridiplantae</taxon>
        <taxon>Streptophyta</taxon>
        <taxon>Embryophyta</taxon>
        <taxon>Tracheophyta</taxon>
        <taxon>Spermatophyta</taxon>
        <taxon>Magnoliopsida</taxon>
        <taxon>eudicotyledons</taxon>
        <taxon>Gunneridae</taxon>
        <taxon>Pentapetalae</taxon>
        <taxon>Caryophyllales</taxon>
        <taxon>Caryophyllaceae</taxon>
        <taxon>Caryophylleae</taxon>
        <taxon>Saponaria</taxon>
    </lineage>
</organism>